<dbReference type="InterPro" id="IPR011250">
    <property type="entry name" value="OMP/PagP_B-barrel"/>
</dbReference>
<dbReference type="Proteomes" id="UP001549145">
    <property type="component" value="Unassembled WGS sequence"/>
</dbReference>
<organism evidence="4 5">
    <name type="scientific">Methylobacterium goesingense</name>
    <dbReference type="NCBI Taxonomy" id="243690"/>
    <lineage>
        <taxon>Bacteria</taxon>
        <taxon>Pseudomonadati</taxon>
        <taxon>Pseudomonadota</taxon>
        <taxon>Alphaproteobacteria</taxon>
        <taxon>Hyphomicrobiales</taxon>
        <taxon>Methylobacteriaceae</taxon>
        <taxon>Methylobacterium</taxon>
    </lineage>
</organism>
<evidence type="ECO:0000259" key="3">
    <source>
        <dbReference type="Pfam" id="PF13505"/>
    </source>
</evidence>
<dbReference type="SUPFAM" id="SSF56925">
    <property type="entry name" value="OMPA-like"/>
    <property type="match status" value="1"/>
</dbReference>
<dbReference type="EMBL" id="JBEPMM010000005">
    <property type="protein sequence ID" value="MET3692892.1"/>
    <property type="molecule type" value="Genomic_DNA"/>
</dbReference>
<evidence type="ECO:0000256" key="1">
    <source>
        <dbReference type="ARBA" id="ARBA00022729"/>
    </source>
</evidence>
<evidence type="ECO:0000256" key="2">
    <source>
        <dbReference type="SAM" id="SignalP"/>
    </source>
</evidence>
<evidence type="ECO:0000313" key="5">
    <source>
        <dbReference type="Proteomes" id="UP001549145"/>
    </source>
</evidence>
<dbReference type="InterPro" id="IPR027385">
    <property type="entry name" value="Beta-barrel_OMP"/>
</dbReference>
<protein>
    <submittedName>
        <fullName evidence="4">Opacity protein-like surface antigen</fullName>
    </submittedName>
</protein>
<keyword evidence="1 2" id="KW-0732">Signal</keyword>
<reference evidence="4 5" key="1">
    <citation type="submission" date="2024-06" db="EMBL/GenBank/DDBJ databases">
        <title>Genomic Encyclopedia of Type Strains, Phase IV (KMG-IV): sequencing the most valuable type-strain genomes for metagenomic binning, comparative biology and taxonomic classification.</title>
        <authorList>
            <person name="Goeker M."/>
        </authorList>
    </citation>
    <scope>NUCLEOTIDE SEQUENCE [LARGE SCALE GENOMIC DNA]</scope>
    <source>
        <strain evidence="4 5">DSM 21331</strain>
    </source>
</reference>
<sequence length="292" mass="30982">MRRTKLSALARSITLVASVAAPCLAQAADLLPPLPPEPLPPPVEIGGGWYLRGDVGVGATSIGGLTTTLSKGNLATDVPNYRYDQKAIDDQFFAGGGVGYQFGSYFHGDITAEYRGGGKITFQDSYGENCNVGGCRGINAYQGNLSSVVVMANGYVDLGTWYGVTPFVGGGVGTAFHQLSGFNDRGYGEAQYGYGIAKDKTTNTFAWAAMAGLGYSVTPNLKLELGYRYLNLGHVSSNPVTCFNTSDCVGAFYKVKDVTSHDVRIGMRWLLGGGVIAPVAEYHEPAPLVRKY</sequence>
<proteinExistence type="predicted"/>
<dbReference type="Pfam" id="PF13505">
    <property type="entry name" value="OMP_b-brl"/>
    <property type="match status" value="1"/>
</dbReference>
<dbReference type="Gene3D" id="2.40.160.20">
    <property type="match status" value="1"/>
</dbReference>
<accession>A0ABV2L4Y2</accession>
<feature type="domain" description="Outer membrane protein beta-barrel" evidence="3">
    <location>
        <begin position="47"/>
        <end position="238"/>
    </location>
</feature>
<keyword evidence="5" id="KW-1185">Reference proteome</keyword>
<feature type="chain" id="PRO_5046043110" evidence="2">
    <location>
        <begin position="28"/>
        <end position="292"/>
    </location>
</feature>
<dbReference type="RefSeq" id="WP_354465648.1">
    <property type="nucleotide sequence ID" value="NZ_JBEPMM010000005.1"/>
</dbReference>
<comment type="caution">
    <text evidence="4">The sequence shown here is derived from an EMBL/GenBank/DDBJ whole genome shotgun (WGS) entry which is preliminary data.</text>
</comment>
<evidence type="ECO:0000313" key="4">
    <source>
        <dbReference type="EMBL" id="MET3692892.1"/>
    </source>
</evidence>
<name>A0ABV2L4Y2_9HYPH</name>
<gene>
    <name evidence="4" type="ORF">ABID43_002432</name>
</gene>
<feature type="signal peptide" evidence="2">
    <location>
        <begin position="1"/>
        <end position="27"/>
    </location>
</feature>